<accession>A0A327VMH5</accession>
<dbReference type="Pfam" id="PF10946">
    <property type="entry name" value="DUF2625"/>
    <property type="match status" value="1"/>
</dbReference>
<dbReference type="NCBIfam" id="NF008498">
    <property type="entry name" value="PRK11408.1-5"/>
    <property type="match status" value="1"/>
</dbReference>
<comment type="caution">
    <text evidence="2">The sequence shown here is derived from an EMBL/GenBank/DDBJ whole genome shotgun (WGS) entry which is preliminary data.</text>
</comment>
<dbReference type="InterPro" id="IPR021239">
    <property type="entry name" value="DUF2625"/>
</dbReference>
<dbReference type="AlphaFoldDB" id="A0A327VMH5"/>
<gene>
    <name evidence="2" type="ORF">CLV59_10874</name>
</gene>
<evidence type="ECO:0000256" key="1">
    <source>
        <dbReference type="SAM" id="SignalP"/>
    </source>
</evidence>
<name>A0A327VMH5_9BACT</name>
<sequence>MRYCHWRMLLGSISLFITINCSVMAQEQKRPLEALINTSEPAWPLLQSRIKSAKHTVEILPVTMEKARKTLLEVQVTTRSPMGAIIYNTGGLLVDGGWIRILGSGAAKMKRSLHTWNWNKTIGDQQAGYLIVADDAVGGYFAINGGGLGTDMGKAYYFDPATLKWEALELTYSQFLEFCFNGDLAGFYKDLRWKSWEKEVATLDGDHVYNFYPMLWSKEGKDINKNSRKAVPAEEQYSFNLQLIKQLGLH</sequence>
<evidence type="ECO:0000313" key="3">
    <source>
        <dbReference type="Proteomes" id="UP000249819"/>
    </source>
</evidence>
<evidence type="ECO:0000313" key="2">
    <source>
        <dbReference type="EMBL" id="RAJ76555.1"/>
    </source>
</evidence>
<feature type="signal peptide" evidence="1">
    <location>
        <begin position="1"/>
        <end position="25"/>
    </location>
</feature>
<keyword evidence="3" id="KW-1185">Reference proteome</keyword>
<reference evidence="2 3" key="1">
    <citation type="submission" date="2018-06" db="EMBL/GenBank/DDBJ databases">
        <title>Genomic Encyclopedia of Archaeal and Bacterial Type Strains, Phase II (KMG-II): from individual species to whole genera.</title>
        <authorList>
            <person name="Goeker M."/>
        </authorList>
    </citation>
    <scope>NUCLEOTIDE SEQUENCE [LARGE SCALE GENOMIC DNA]</scope>
    <source>
        <strain evidence="2 3">DSM 29821</strain>
    </source>
</reference>
<proteinExistence type="predicted"/>
<dbReference type="RefSeq" id="WP_211324009.1">
    <property type="nucleotide sequence ID" value="NZ_QLMA01000008.1"/>
</dbReference>
<organism evidence="2 3">
    <name type="scientific">Chitinophaga dinghuensis</name>
    <dbReference type="NCBI Taxonomy" id="1539050"/>
    <lineage>
        <taxon>Bacteria</taxon>
        <taxon>Pseudomonadati</taxon>
        <taxon>Bacteroidota</taxon>
        <taxon>Chitinophagia</taxon>
        <taxon>Chitinophagales</taxon>
        <taxon>Chitinophagaceae</taxon>
        <taxon>Chitinophaga</taxon>
    </lineage>
</organism>
<keyword evidence="1" id="KW-0732">Signal</keyword>
<dbReference type="EMBL" id="QLMA01000008">
    <property type="protein sequence ID" value="RAJ76555.1"/>
    <property type="molecule type" value="Genomic_DNA"/>
</dbReference>
<dbReference type="Proteomes" id="UP000249819">
    <property type="component" value="Unassembled WGS sequence"/>
</dbReference>
<feature type="chain" id="PRO_5016302301" evidence="1">
    <location>
        <begin position="26"/>
        <end position="250"/>
    </location>
</feature>
<protein>
    <submittedName>
        <fullName evidence="2">Uncharacterized protein DUF2625</fullName>
    </submittedName>
</protein>